<reference evidence="2" key="1">
    <citation type="journal article" date="2019" name="Curr. Biol.">
        <title>Genome Sequence of Striga asiatica Provides Insight into the Evolution of Plant Parasitism.</title>
        <authorList>
            <person name="Yoshida S."/>
            <person name="Kim S."/>
            <person name="Wafula E.K."/>
            <person name="Tanskanen J."/>
            <person name="Kim Y.M."/>
            <person name="Honaas L."/>
            <person name="Yang Z."/>
            <person name="Spallek T."/>
            <person name="Conn C.E."/>
            <person name="Ichihashi Y."/>
            <person name="Cheong K."/>
            <person name="Cui S."/>
            <person name="Der J.P."/>
            <person name="Gundlach H."/>
            <person name="Jiao Y."/>
            <person name="Hori C."/>
            <person name="Ishida J.K."/>
            <person name="Kasahara H."/>
            <person name="Kiba T."/>
            <person name="Kim M.S."/>
            <person name="Koo N."/>
            <person name="Laohavisit A."/>
            <person name="Lee Y.H."/>
            <person name="Lumba S."/>
            <person name="McCourt P."/>
            <person name="Mortimer J.C."/>
            <person name="Mutuku J.M."/>
            <person name="Nomura T."/>
            <person name="Sasaki-Sekimoto Y."/>
            <person name="Seto Y."/>
            <person name="Wang Y."/>
            <person name="Wakatake T."/>
            <person name="Sakakibara H."/>
            <person name="Demura T."/>
            <person name="Yamaguchi S."/>
            <person name="Yoneyama K."/>
            <person name="Manabe R.I."/>
            <person name="Nelson D.C."/>
            <person name="Schulman A.H."/>
            <person name="Timko M.P."/>
            <person name="dePamphilis C.W."/>
            <person name="Choi D."/>
            <person name="Shirasu K."/>
        </authorList>
    </citation>
    <scope>NUCLEOTIDE SEQUENCE [LARGE SCALE GENOMIC DNA]</scope>
    <source>
        <strain evidence="2">cv. UVA1</strain>
    </source>
</reference>
<evidence type="ECO:0000313" key="1">
    <source>
        <dbReference type="EMBL" id="GER42883.1"/>
    </source>
</evidence>
<sequence>MLQVYHAINGGTDHLFDEMPSGENDGSELSVFYVILALDKKKSTPAEKGEIAINFTVGKHGEIFFSSIHARISGAIRCCSRKLLLNTLLEKTYLKMIYSFLVQVMLEGFVGF</sequence>
<dbReference type="AlphaFoldDB" id="A0A5A7QC85"/>
<evidence type="ECO:0000313" key="2">
    <source>
        <dbReference type="Proteomes" id="UP000325081"/>
    </source>
</evidence>
<organism evidence="1 2">
    <name type="scientific">Striga asiatica</name>
    <name type="common">Asiatic witchweed</name>
    <name type="synonym">Buchnera asiatica</name>
    <dbReference type="NCBI Taxonomy" id="4170"/>
    <lineage>
        <taxon>Eukaryota</taxon>
        <taxon>Viridiplantae</taxon>
        <taxon>Streptophyta</taxon>
        <taxon>Embryophyta</taxon>
        <taxon>Tracheophyta</taxon>
        <taxon>Spermatophyta</taxon>
        <taxon>Magnoliopsida</taxon>
        <taxon>eudicotyledons</taxon>
        <taxon>Gunneridae</taxon>
        <taxon>Pentapetalae</taxon>
        <taxon>asterids</taxon>
        <taxon>lamiids</taxon>
        <taxon>Lamiales</taxon>
        <taxon>Orobanchaceae</taxon>
        <taxon>Buchnereae</taxon>
        <taxon>Striga</taxon>
    </lineage>
</organism>
<comment type="caution">
    <text evidence="1">The sequence shown here is derived from an EMBL/GenBank/DDBJ whole genome shotgun (WGS) entry which is preliminary data.</text>
</comment>
<accession>A0A5A7QC85</accession>
<keyword evidence="2" id="KW-1185">Reference proteome</keyword>
<dbReference type="OrthoDB" id="408541at2759"/>
<protein>
    <submittedName>
        <fullName evidence="1">Exodeoxyribonuclease 7 large subunit</fullName>
    </submittedName>
</protein>
<proteinExistence type="predicted"/>
<name>A0A5A7QC85_STRAF</name>
<gene>
    <name evidence="1" type="ORF">STAS_19702</name>
</gene>
<dbReference type="EMBL" id="BKCP01006493">
    <property type="protein sequence ID" value="GER42883.1"/>
    <property type="molecule type" value="Genomic_DNA"/>
</dbReference>
<dbReference type="Proteomes" id="UP000325081">
    <property type="component" value="Unassembled WGS sequence"/>
</dbReference>